<dbReference type="EMBL" id="KC811116">
    <property type="protein sequence ID" value="AGQ18909.1"/>
    <property type="molecule type" value="Genomic_DNA"/>
</dbReference>
<organism evidence="2">
    <name type="scientific">Candidatus Actinomarina minuta</name>
    <dbReference type="NCBI Taxonomy" id="1389454"/>
    <lineage>
        <taxon>Bacteria</taxon>
        <taxon>Bacillati</taxon>
        <taxon>Actinomycetota</taxon>
        <taxon>Actinomycetes</taxon>
        <taxon>Candidatus Actinomarinidae</taxon>
        <taxon>Candidatus Actinomarinales</taxon>
        <taxon>Candidatus Actinomarineae</taxon>
        <taxon>Candidatus Actinomarinaceae</taxon>
        <taxon>Candidatus Actinomarina</taxon>
    </lineage>
</organism>
<name>S5DJL6_9ACTN</name>
<sequence length="93" mass="10442">MQVIYALVPLLGGWLVYGLIASLFLKRASSRDYLLLISSGLVGGLVGGSIGNNMDIPQNLWWMREIIKIGITVVAMYTIQIIRLQIYNFRNNI</sequence>
<accession>S5DJL6</accession>
<feature type="transmembrane region" description="Helical" evidence="1">
    <location>
        <begin position="33"/>
        <end position="54"/>
    </location>
</feature>
<proteinExistence type="predicted"/>
<evidence type="ECO:0000256" key="1">
    <source>
        <dbReference type="SAM" id="Phobius"/>
    </source>
</evidence>
<feature type="transmembrane region" description="Helical" evidence="1">
    <location>
        <begin position="6"/>
        <end position="26"/>
    </location>
</feature>
<feature type="transmembrane region" description="Helical" evidence="1">
    <location>
        <begin position="66"/>
        <end position="86"/>
    </location>
</feature>
<keyword evidence="1" id="KW-0472">Membrane</keyword>
<evidence type="ECO:0000313" key="2">
    <source>
        <dbReference type="EMBL" id="AGQ18909.1"/>
    </source>
</evidence>
<keyword evidence="1" id="KW-0812">Transmembrane</keyword>
<protein>
    <submittedName>
        <fullName evidence="2">MedDCM-OCT-S28-C70-cds2</fullName>
    </submittedName>
</protein>
<dbReference type="AlphaFoldDB" id="S5DJL6"/>
<reference evidence="2" key="1">
    <citation type="journal article" date="2013" name="Sci. Rep.">
        <title>Metagenomics uncovers a new group of low GC and ultra-small marine Actinobacteria.</title>
        <authorList>
            <person name="Ghai R."/>
            <person name="Mizuno C.M."/>
            <person name="Picazo A."/>
            <person name="Camacho A."/>
            <person name="Rodriguez-Valera F."/>
        </authorList>
    </citation>
    <scope>NUCLEOTIDE SEQUENCE</scope>
</reference>
<keyword evidence="1" id="KW-1133">Transmembrane helix</keyword>